<comment type="caution">
    <text evidence="3">The sequence shown here is derived from an EMBL/GenBank/DDBJ whole genome shotgun (WGS) entry which is preliminary data.</text>
</comment>
<dbReference type="PANTHER" id="PTHR12307:SF36">
    <property type="entry name" value="GLYCOGEN-BINDING SUBUNIT 76A"/>
    <property type="match status" value="1"/>
</dbReference>
<proteinExistence type="predicted"/>
<dbReference type="GO" id="GO:0005979">
    <property type="term" value="P:regulation of glycogen biosynthetic process"/>
    <property type="evidence" value="ECO:0007669"/>
    <property type="project" value="TreeGrafter"/>
</dbReference>
<reference evidence="3" key="1">
    <citation type="submission" date="2020-12" db="EMBL/GenBank/DDBJ databases">
        <title>Metabolic potential, ecology and presence of endohyphal bacteria is reflected in genomic diversity of Mucoromycotina.</title>
        <authorList>
            <person name="Muszewska A."/>
            <person name="Okrasinska A."/>
            <person name="Steczkiewicz K."/>
            <person name="Drgas O."/>
            <person name="Orlowska M."/>
            <person name="Perlinska-Lenart U."/>
            <person name="Aleksandrzak-Piekarczyk T."/>
            <person name="Szatraj K."/>
            <person name="Zielenkiewicz U."/>
            <person name="Pilsyk S."/>
            <person name="Malc E."/>
            <person name="Mieczkowski P."/>
            <person name="Kruszewska J.S."/>
            <person name="Biernat P."/>
            <person name="Pawlowska J."/>
        </authorList>
    </citation>
    <scope>NUCLEOTIDE SEQUENCE</scope>
    <source>
        <strain evidence="3">WA0000017839</strain>
    </source>
</reference>
<dbReference type="EMBL" id="JAEPRD010000093">
    <property type="protein sequence ID" value="KAG2199653.1"/>
    <property type="molecule type" value="Genomic_DNA"/>
</dbReference>
<name>A0A8H7QVT8_9FUNG</name>
<accession>A0A8H7QVT8</accession>
<organism evidence="3 4">
    <name type="scientific">Mucor saturninus</name>
    <dbReference type="NCBI Taxonomy" id="64648"/>
    <lineage>
        <taxon>Eukaryota</taxon>
        <taxon>Fungi</taxon>
        <taxon>Fungi incertae sedis</taxon>
        <taxon>Mucoromycota</taxon>
        <taxon>Mucoromycotina</taxon>
        <taxon>Mucoromycetes</taxon>
        <taxon>Mucorales</taxon>
        <taxon>Mucorineae</taxon>
        <taxon>Mucoraceae</taxon>
        <taxon>Mucor</taxon>
    </lineage>
</organism>
<dbReference type="GO" id="GO:0000164">
    <property type="term" value="C:protein phosphatase type 1 complex"/>
    <property type="evidence" value="ECO:0007669"/>
    <property type="project" value="TreeGrafter"/>
</dbReference>
<feature type="domain" description="CBM21" evidence="2">
    <location>
        <begin position="82"/>
        <end position="190"/>
    </location>
</feature>
<dbReference type="Gene3D" id="2.60.40.2440">
    <property type="entry name" value="Carbohydrate binding type-21 domain"/>
    <property type="match status" value="1"/>
</dbReference>
<dbReference type="PANTHER" id="PTHR12307">
    <property type="entry name" value="PROTEIN PHOSPHATASE 1 REGULATORY SUBUNIT"/>
    <property type="match status" value="1"/>
</dbReference>
<feature type="region of interest" description="Disordered" evidence="1">
    <location>
        <begin position="199"/>
        <end position="223"/>
    </location>
</feature>
<dbReference type="InterPro" id="IPR038175">
    <property type="entry name" value="CBM21_dom_sf"/>
</dbReference>
<dbReference type="InterPro" id="IPR005036">
    <property type="entry name" value="CBM21_dom"/>
</dbReference>
<evidence type="ECO:0000313" key="3">
    <source>
        <dbReference type="EMBL" id="KAG2199653.1"/>
    </source>
</evidence>
<dbReference type="OrthoDB" id="1881at2759"/>
<evidence type="ECO:0000259" key="2">
    <source>
        <dbReference type="PROSITE" id="PS51159"/>
    </source>
</evidence>
<evidence type="ECO:0000256" key="1">
    <source>
        <dbReference type="SAM" id="MobiDB-lite"/>
    </source>
</evidence>
<dbReference type="GO" id="GO:0008157">
    <property type="term" value="F:protein phosphatase 1 binding"/>
    <property type="evidence" value="ECO:0007669"/>
    <property type="project" value="TreeGrafter"/>
</dbReference>
<dbReference type="Pfam" id="PF03370">
    <property type="entry name" value="CBM_21"/>
    <property type="match status" value="1"/>
</dbReference>
<evidence type="ECO:0000313" key="4">
    <source>
        <dbReference type="Proteomes" id="UP000603453"/>
    </source>
</evidence>
<dbReference type="Proteomes" id="UP000603453">
    <property type="component" value="Unassembled WGS sequence"/>
</dbReference>
<dbReference type="InterPro" id="IPR050782">
    <property type="entry name" value="PP1_regulatory_subunit_3"/>
</dbReference>
<feature type="compositionally biased region" description="Acidic residues" evidence="1">
    <location>
        <begin position="199"/>
        <end position="219"/>
    </location>
</feature>
<dbReference type="PROSITE" id="PS51159">
    <property type="entry name" value="CBM21"/>
    <property type="match status" value="1"/>
</dbReference>
<dbReference type="AlphaFoldDB" id="A0A8H7QVT8"/>
<keyword evidence="4" id="KW-1185">Reference proteome</keyword>
<sequence>MMTDMQHRRVALIKRPPLVRSSSPATCYQSQSRKPKKSVRFCDSLESVRLFLKTDEPQACQSDPSSPVVYTYGLRLPNWPSSVDVNTPAVRMEGVSLVDHVLNGTCTVANLAFEKHVSLHYSLDDWVTVQQVNAVYKEPIAHSAHTWDRFGFKIVLDACHETTTIYLAVKYAVAGRIFWDNNHGNNYTAKIIPKAQLNDEDSCCSSSDSDEEEEEEEEEQMKHAISLPSIVKPLLSPPLSPTTPVDMNPLWSIRHPHQHQHSVKPIHYIHSL</sequence>
<gene>
    <name evidence="3" type="ORF">INT47_005178</name>
</gene>
<dbReference type="GO" id="GO:2001069">
    <property type="term" value="F:glycogen binding"/>
    <property type="evidence" value="ECO:0007669"/>
    <property type="project" value="TreeGrafter"/>
</dbReference>
<protein>
    <recommendedName>
        <fullName evidence="2">CBM21 domain-containing protein</fullName>
    </recommendedName>
</protein>